<protein>
    <submittedName>
        <fullName evidence="2">RCG38770</fullName>
    </submittedName>
</protein>
<feature type="compositionally biased region" description="Basic and acidic residues" evidence="1">
    <location>
        <begin position="18"/>
        <end position="33"/>
    </location>
</feature>
<reference evidence="2 3" key="1">
    <citation type="submission" date="2005-09" db="EMBL/GenBank/DDBJ databases">
        <authorList>
            <person name="Mural R.J."/>
            <person name="Li P.W."/>
            <person name="Adams M.D."/>
            <person name="Amanatides P.G."/>
            <person name="Baden-Tillson H."/>
            <person name="Barnstead M."/>
            <person name="Chin S.H."/>
            <person name="Dew I."/>
            <person name="Evans C.A."/>
            <person name="Ferriera S."/>
            <person name="Flanigan M."/>
            <person name="Fosler C."/>
            <person name="Glodek A."/>
            <person name="Gu Z."/>
            <person name="Holt R.A."/>
            <person name="Jennings D."/>
            <person name="Kraft C.L."/>
            <person name="Lu F."/>
            <person name="Nguyen T."/>
            <person name="Nusskern D.R."/>
            <person name="Pfannkoch C.M."/>
            <person name="Sitter C."/>
            <person name="Sutton G.G."/>
            <person name="Venter J.C."/>
            <person name="Wang Z."/>
            <person name="Woodage T."/>
            <person name="Zheng X.H."/>
            <person name="Zhong F."/>
        </authorList>
    </citation>
    <scope>NUCLEOTIDE SEQUENCE [LARGE SCALE GENOMIC DNA]</scope>
    <source>
        <strain>BN</strain>
        <strain evidence="3">Sprague-Dawley</strain>
    </source>
</reference>
<feature type="region of interest" description="Disordered" evidence="1">
    <location>
        <begin position="103"/>
        <end position="130"/>
    </location>
</feature>
<organism evidence="2 3">
    <name type="scientific">Rattus norvegicus</name>
    <name type="common">Rat</name>
    <dbReference type="NCBI Taxonomy" id="10116"/>
    <lineage>
        <taxon>Eukaryota</taxon>
        <taxon>Metazoa</taxon>
        <taxon>Chordata</taxon>
        <taxon>Craniata</taxon>
        <taxon>Vertebrata</taxon>
        <taxon>Euteleostomi</taxon>
        <taxon>Mammalia</taxon>
        <taxon>Eutheria</taxon>
        <taxon>Euarchontoglires</taxon>
        <taxon>Glires</taxon>
        <taxon>Rodentia</taxon>
        <taxon>Myomorpha</taxon>
        <taxon>Muroidea</taxon>
        <taxon>Muridae</taxon>
        <taxon>Murinae</taxon>
        <taxon>Rattus</taxon>
    </lineage>
</organism>
<evidence type="ECO:0000256" key="1">
    <source>
        <dbReference type="SAM" id="MobiDB-lite"/>
    </source>
</evidence>
<dbReference type="AlphaFoldDB" id="A6KA12"/>
<feature type="compositionally biased region" description="Low complexity" evidence="1">
    <location>
        <begin position="45"/>
        <end position="57"/>
    </location>
</feature>
<name>A6KA12_RAT</name>
<dbReference type="EMBL" id="CH474031">
    <property type="protein sequence ID" value="EDL90725.1"/>
    <property type="molecule type" value="Genomic_DNA"/>
</dbReference>
<evidence type="ECO:0000313" key="3">
    <source>
        <dbReference type="Proteomes" id="UP000234681"/>
    </source>
</evidence>
<accession>A6KA12</accession>
<evidence type="ECO:0000313" key="2">
    <source>
        <dbReference type="EMBL" id="EDL90725.1"/>
    </source>
</evidence>
<dbReference type="Proteomes" id="UP000234681">
    <property type="component" value="Chromosome 16"/>
</dbReference>
<proteinExistence type="predicted"/>
<gene>
    <name evidence="2" type="ORF">rCG_38770</name>
</gene>
<feature type="region of interest" description="Disordered" evidence="1">
    <location>
        <begin position="1"/>
        <end position="91"/>
    </location>
</feature>
<sequence>MPQAQAGAYLAPGGESQDPQKPEHRAGVHREPAARAGGAAQTESPQPRQQRLPAAAPAPGPRVLSPSAGRMRGLDAVGGAPRTLSRLGAPGLDKLDPPLLWMGTPSARSPPSRRLCTPSPTRGCPFVPPSRGSKGRAASRSAFISFFFFFFCLLEERTGVSDFALFMFLLGNKRWLRVACVFPCVGFLKKREEEKKNPPPLSPALSPPPDTIPSLFVWFCFATSPHSCSVILGSPVLCFQ</sequence>